<dbReference type="Proteomes" id="UP000094626">
    <property type="component" value="Plasmid pSA1"/>
</dbReference>
<dbReference type="EMBL" id="CP017076">
    <property type="protein sequence ID" value="AOR79237.1"/>
    <property type="molecule type" value="Genomic_DNA"/>
</dbReference>
<accession>A0A1D8AAT0</accession>
<evidence type="ECO:0000313" key="1">
    <source>
        <dbReference type="EMBL" id="AOR79237.1"/>
    </source>
</evidence>
<protein>
    <submittedName>
        <fullName evidence="1">Uncharacterized protein</fullName>
    </submittedName>
</protein>
<dbReference type="AlphaFoldDB" id="A0A1D8AAT0"/>
<dbReference type="KEGG" id="nre:BES08_20440"/>
<gene>
    <name evidence="1" type="ORF">BES08_20440</name>
</gene>
<evidence type="ECO:0000313" key="2">
    <source>
        <dbReference type="Proteomes" id="UP000094626"/>
    </source>
</evidence>
<keyword evidence="2" id="KW-1185">Reference proteome</keyword>
<organism evidence="1 2">
    <name type="scientific">Novosphingobium resinovorum</name>
    <dbReference type="NCBI Taxonomy" id="158500"/>
    <lineage>
        <taxon>Bacteria</taxon>
        <taxon>Pseudomonadati</taxon>
        <taxon>Pseudomonadota</taxon>
        <taxon>Alphaproteobacteria</taxon>
        <taxon>Sphingomonadales</taxon>
        <taxon>Sphingomonadaceae</taxon>
        <taxon>Novosphingobium</taxon>
    </lineage>
</organism>
<name>A0A1D8AAT0_9SPHN</name>
<keyword evidence="1" id="KW-0614">Plasmid</keyword>
<proteinExistence type="predicted"/>
<geneLocation type="plasmid" evidence="1 2">
    <name>pSA1</name>
</geneLocation>
<reference evidence="2" key="1">
    <citation type="journal article" date="2017" name="J. Biotechnol.">
        <title>Complete genome sequence of Novosphingobium resinovorum SA1, a versatile xenobiotic-degrading bacterium capable of utilizing sulfanilic acid.</title>
        <authorList>
            <person name="Hegedus B."/>
            <person name="Kos P.B."/>
            <person name="Balint B."/>
            <person name="Maroti G."/>
            <person name="Gan H.M."/>
            <person name="Perei K."/>
            <person name="Rakhely G."/>
        </authorList>
    </citation>
    <scope>NUCLEOTIDE SEQUENCE [LARGE SCALE GENOMIC DNA]</scope>
    <source>
        <strain evidence="2">SA1</strain>
    </source>
</reference>
<sequence>MCQKVVLRTGNGAVLDRGGALTDRDGILDLAMSVTLEAGVPGPADRAPGAQMLQQFLLQNSARLYVQASVDGLVRHLPVRLLGKAAPEPPRDLFR</sequence>